<keyword evidence="12" id="KW-1185">Reference proteome</keyword>
<accession>A0A1K2HNS3</accession>
<sequence length="433" mass="46111">MTRKSKVFAAVMAAFMAQGAFAETTFNGYLRSGSGSNGEGGKEACFQLNNTFGFGGRVASAGRLGAECDTYGEFALGADMGESNGTKFKINTLLAFGAQQNQDYEQSVPAFREAYAVAEGVGTGMLASANIWAGKRYYKRADVHIVDLFTLEVTGPGAGIENVDLGFGKFSYALMRAGQGDYAQLELASGGGDDQELGRVTRIGNAGKQMSNHDLRLEGVNLGAIGSLSVGANIISNNSADGVDKTKGHSLWATHSINLMKGVQNSVTIQTAKDSGSLNGAGLWWSGANVKGHKAWRVIDSVNFDFGDINGAVFAGIANEKFPWNEGKTWSFVARPVYHFSENYSVALEAGTTRTKPKGGDSTHINKLTIAPQLSLGKSFWARPALRAYYTYASWSDKGDASAKTGRDNLVTVPGYADKKSGSSYGVQMEAWW</sequence>
<evidence type="ECO:0000256" key="4">
    <source>
        <dbReference type="ARBA" id="ARBA00022452"/>
    </source>
</evidence>
<evidence type="ECO:0000256" key="6">
    <source>
        <dbReference type="ARBA" id="ARBA00023065"/>
    </source>
</evidence>
<keyword evidence="3" id="KW-0813">Transport</keyword>
<comment type="subcellular location">
    <subcellularLocation>
        <location evidence="1">Cell outer membrane</location>
        <topology evidence="1">Multi-pass membrane protein</topology>
    </subcellularLocation>
</comment>
<dbReference type="GO" id="GO:0015288">
    <property type="term" value="F:porin activity"/>
    <property type="evidence" value="ECO:0007669"/>
    <property type="project" value="UniProtKB-KW"/>
</dbReference>
<dbReference type="GO" id="GO:0015144">
    <property type="term" value="F:carbohydrate transmembrane transporter activity"/>
    <property type="evidence" value="ECO:0007669"/>
    <property type="project" value="TreeGrafter"/>
</dbReference>
<keyword evidence="8" id="KW-0472">Membrane</keyword>
<feature type="chain" id="PRO_5009678509" evidence="10">
    <location>
        <begin position="23"/>
        <end position="433"/>
    </location>
</feature>
<keyword evidence="7" id="KW-0626">Porin</keyword>
<evidence type="ECO:0000256" key="9">
    <source>
        <dbReference type="ARBA" id="ARBA00023237"/>
    </source>
</evidence>
<dbReference type="InterPro" id="IPR050286">
    <property type="entry name" value="G_neg_Bact_CarbUptk_Porin"/>
</dbReference>
<comment type="similarity">
    <text evidence="2">Belongs to the porin LamB (TC 1.B.3) family.</text>
</comment>
<evidence type="ECO:0000256" key="5">
    <source>
        <dbReference type="ARBA" id="ARBA00022692"/>
    </source>
</evidence>
<evidence type="ECO:0000256" key="3">
    <source>
        <dbReference type="ARBA" id="ARBA00022448"/>
    </source>
</evidence>
<keyword evidence="10" id="KW-0732">Signal</keyword>
<proteinExistence type="inferred from homology"/>
<dbReference type="PANTHER" id="PTHR38762:SF1">
    <property type="entry name" value="CRYPTIC OUTER MEMBRANE PORIN BGLH-RELATED"/>
    <property type="match status" value="1"/>
</dbReference>
<evidence type="ECO:0000256" key="8">
    <source>
        <dbReference type="ARBA" id="ARBA00023136"/>
    </source>
</evidence>
<evidence type="ECO:0000313" key="11">
    <source>
        <dbReference type="EMBL" id="SFZ77898.1"/>
    </source>
</evidence>
<dbReference type="GO" id="GO:0015774">
    <property type="term" value="P:polysaccharide transport"/>
    <property type="evidence" value="ECO:0007669"/>
    <property type="project" value="TreeGrafter"/>
</dbReference>
<dbReference type="AlphaFoldDB" id="A0A1K2HNS3"/>
<keyword evidence="5" id="KW-0812">Transmembrane</keyword>
<keyword evidence="6" id="KW-0406">Ion transport</keyword>
<dbReference type="STRING" id="1121279.SAMN02745887_02681"/>
<protein>
    <submittedName>
        <fullName evidence="11">Maltoporin</fullName>
    </submittedName>
</protein>
<dbReference type="GO" id="GO:0046930">
    <property type="term" value="C:pore complex"/>
    <property type="evidence" value="ECO:0007669"/>
    <property type="project" value="UniProtKB-KW"/>
</dbReference>
<organism evidence="11 12">
    <name type="scientific">Chitinimonas taiwanensis DSM 18899</name>
    <dbReference type="NCBI Taxonomy" id="1121279"/>
    <lineage>
        <taxon>Bacteria</taxon>
        <taxon>Pseudomonadati</taxon>
        <taxon>Pseudomonadota</taxon>
        <taxon>Betaproteobacteria</taxon>
        <taxon>Neisseriales</taxon>
        <taxon>Chitinibacteraceae</taxon>
        <taxon>Chitinimonas</taxon>
    </lineage>
</organism>
<dbReference type="GO" id="GO:0009279">
    <property type="term" value="C:cell outer membrane"/>
    <property type="evidence" value="ECO:0007669"/>
    <property type="project" value="UniProtKB-SubCell"/>
</dbReference>
<name>A0A1K2HNS3_9NEIS</name>
<dbReference type="Proteomes" id="UP000186513">
    <property type="component" value="Unassembled WGS sequence"/>
</dbReference>
<dbReference type="Pfam" id="PF02264">
    <property type="entry name" value="LamB"/>
    <property type="match status" value="1"/>
</dbReference>
<evidence type="ECO:0000256" key="10">
    <source>
        <dbReference type="SAM" id="SignalP"/>
    </source>
</evidence>
<dbReference type="SUPFAM" id="SSF56935">
    <property type="entry name" value="Porins"/>
    <property type="match status" value="1"/>
</dbReference>
<keyword evidence="9" id="KW-0998">Cell outer membrane</keyword>
<evidence type="ECO:0000256" key="1">
    <source>
        <dbReference type="ARBA" id="ARBA00004571"/>
    </source>
</evidence>
<dbReference type="InterPro" id="IPR003192">
    <property type="entry name" value="Porin_LamB"/>
</dbReference>
<evidence type="ECO:0000313" key="12">
    <source>
        <dbReference type="Proteomes" id="UP000186513"/>
    </source>
</evidence>
<keyword evidence="4" id="KW-1134">Transmembrane beta strand</keyword>
<evidence type="ECO:0000256" key="2">
    <source>
        <dbReference type="ARBA" id="ARBA00007055"/>
    </source>
</evidence>
<feature type="signal peptide" evidence="10">
    <location>
        <begin position="1"/>
        <end position="22"/>
    </location>
</feature>
<dbReference type="EMBL" id="FPKR01000010">
    <property type="protein sequence ID" value="SFZ77898.1"/>
    <property type="molecule type" value="Genomic_DNA"/>
</dbReference>
<dbReference type="Gene3D" id="2.40.170.10">
    <property type="entry name" value="Porin, LamB type"/>
    <property type="match status" value="1"/>
</dbReference>
<evidence type="ECO:0000256" key="7">
    <source>
        <dbReference type="ARBA" id="ARBA00023114"/>
    </source>
</evidence>
<gene>
    <name evidence="11" type="ORF">SAMN02745887_02681</name>
</gene>
<reference evidence="11 12" key="1">
    <citation type="submission" date="2016-11" db="EMBL/GenBank/DDBJ databases">
        <authorList>
            <person name="Jaros S."/>
            <person name="Januszkiewicz K."/>
            <person name="Wedrychowicz H."/>
        </authorList>
    </citation>
    <scope>NUCLEOTIDE SEQUENCE [LARGE SCALE GENOMIC DNA]</scope>
    <source>
        <strain evidence="11 12">DSM 18899</strain>
    </source>
</reference>
<dbReference type="PANTHER" id="PTHR38762">
    <property type="entry name" value="CRYPTIC OUTER MEMBRANE PORIN BGLH-RELATED"/>
    <property type="match status" value="1"/>
</dbReference>
<dbReference type="GO" id="GO:0006811">
    <property type="term" value="P:monoatomic ion transport"/>
    <property type="evidence" value="ECO:0007669"/>
    <property type="project" value="UniProtKB-KW"/>
</dbReference>
<dbReference type="InterPro" id="IPR036998">
    <property type="entry name" value="Porin_LamB_sf"/>
</dbReference>